<evidence type="ECO:0000256" key="3">
    <source>
        <dbReference type="ARBA" id="ARBA00022687"/>
    </source>
</evidence>
<evidence type="ECO:0000256" key="5">
    <source>
        <dbReference type="ARBA" id="ARBA00022989"/>
    </source>
</evidence>
<keyword evidence="5 12" id="KW-1133">Transmembrane helix</keyword>
<comment type="catalytic activity">
    <reaction evidence="11">
        <text>[Wnt protein]-L-serine + (9Z)-hexadecenoyl-CoA = [Wnt protein]-O-(9Z)-hexadecenoyl-L-serine + CoA</text>
        <dbReference type="Rhea" id="RHEA:45336"/>
        <dbReference type="Rhea" id="RHEA-COMP:11170"/>
        <dbReference type="Rhea" id="RHEA-COMP:11171"/>
        <dbReference type="ChEBI" id="CHEBI:29999"/>
        <dbReference type="ChEBI" id="CHEBI:57287"/>
        <dbReference type="ChEBI" id="CHEBI:61540"/>
        <dbReference type="ChEBI" id="CHEBI:85189"/>
        <dbReference type="EC" id="2.3.1.250"/>
    </reaction>
</comment>
<evidence type="ECO:0000256" key="10">
    <source>
        <dbReference type="ARBA" id="ARBA00040371"/>
    </source>
</evidence>
<comment type="subcellular location">
    <subcellularLocation>
        <location evidence="1">Membrane</location>
        <topology evidence="1">Multi-pass membrane protein</topology>
    </subcellularLocation>
</comment>
<keyword evidence="2" id="KW-0808">Transferase</keyword>
<dbReference type="GO" id="GO:0016020">
    <property type="term" value="C:membrane"/>
    <property type="evidence" value="ECO:0007669"/>
    <property type="project" value="UniProtKB-SubCell"/>
</dbReference>
<dbReference type="PANTHER" id="PTHR13906:SF12">
    <property type="entry name" value="PROTEIN-SERINE O-PALMITOLEOYLTRANSFERASE PORCUPINE"/>
    <property type="match status" value="1"/>
</dbReference>
<dbReference type="Proteomes" id="UP001652740">
    <property type="component" value="Unplaced"/>
</dbReference>
<evidence type="ECO:0000256" key="4">
    <source>
        <dbReference type="ARBA" id="ARBA00022692"/>
    </source>
</evidence>
<keyword evidence="6 12" id="KW-0472">Membrane</keyword>
<dbReference type="InterPro" id="IPR004299">
    <property type="entry name" value="MBOAT_fam"/>
</dbReference>
<keyword evidence="7" id="KW-0012">Acyltransferase</keyword>
<dbReference type="InParanoid" id="A0A6J3C8K4"/>
<feature type="transmembrane region" description="Helical" evidence="12">
    <location>
        <begin position="311"/>
        <end position="332"/>
    </location>
</feature>
<keyword evidence="13" id="KW-1185">Reference proteome</keyword>
<proteinExistence type="inferred from homology"/>
<evidence type="ECO:0000313" key="14">
    <source>
        <dbReference type="RefSeq" id="XP_031769798.2"/>
    </source>
</evidence>
<feature type="transmembrane region" description="Helical" evidence="12">
    <location>
        <begin position="114"/>
        <end position="132"/>
    </location>
</feature>
<dbReference type="GO" id="GO:0030258">
    <property type="term" value="P:lipid modification"/>
    <property type="evidence" value="ECO:0007669"/>
    <property type="project" value="TreeGrafter"/>
</dbReference>
<keyword evidence="4 12" id="KW-0812">Transmembrane</keyword>
<feature type="transmembrane region" description="Helical" evidence="12">
    <location>
        <begin position="252"/>
        <end position="271"/>
    </location>
</feature>
<dbReference type="GO" id="GO:0016055">
    <property type="term" value="P:Wnt signaling pathway"/>
    <property type="evidence" value="ECO:0007669"/>
    <property type="project" value="UniProtKB-KW"/>
</dbReference>
<evidence type="ECO:0000256" key="1">
    <source>
        <dbReference type="ARBA" id="ARBA00004141"/>
    </source>
</evidence>
<dbReference type="GO" id="GO:1990698">
    <property type="term" value="F:palmitoleoyltransferase activity"/>
    <property type="evidence" value="ECO:0007669"/>
    <property type="project" value="UniProtKB-EC"/>
</dbReference>
<gene>
    <name evidence="14" type="primary">LOC116413636</name>
</gene>
<dbReference type="KEGG" id="gmw:116413636"/>
<evidence type="ECO:0000256" key="7">
    <source>
        <dbReference type="ARBA" id="ARBA00023315"/>
    </source>
</evidence>
<evidence type="ECO:0000256" key="8">
    <source>
        <dbReference type="ARBA" id="ARBA00038269"/>
    </source>
</evidence>
<feature type="transmembrane region" description="Helical" evidence="12">
    <location>
        <begin position="210"/>
        <end position="232"/>
    </location>
</feature>
<feature type="transmembrane region" description="Helical" evidence="12">
    <location>
        <begin position="172"/>
        <end position="190"/>
    </location>
</feature>
<evidence type="ECO:0000313" key="13">
    <source>
        <dbReference type="Proteomes" id="UP001652740"/>
    </source>
</evidence>
<dbReference type="PANTHER" id="PTHR13906">
    <property type="entry name" value="PORCUPINE"/>
    <property type="match status" value="1"/>
</dbReference>
<feature type="transmembrane region" description="Helical" evidence="12">
    <location>
        <begin position="435"/>
        <end position="453"/>
    </location>
</feature>
<evidence type="ECO:0000256" key="11">
    <source>
        <dbReference type="ARBA" id="ARBA00047978"/>
    </source>
</evidence>
<dbReference type="EC" id="2.3.1.250" evidence="9"/>
<comment type="similarity">
    <text evidence="8">Belongs to the membrane-bound acyltransferase family. Porcupine subfamily.</text>
</comment>
<feature type="transmembrane region" description="Helical" evidence="12">
    <location>
        <begin position="86"/>
        <end position="107"/>
    </location>
</feature>
<evidence type="ECO:0000256" key="6">
    <source>
        <dbReference type="ARBA" id="ARBA00023136"/>
    </source>
</evidence>
<evidence type="ECO:0000256" key="2">
    <source>
        <dbReference type="ARBA" id="ARBA00022679"/>
    </source>
</evidence>
<reference evidence="14" key="1">
    <citation type="submission" date="2025-08" db="UniProtKB">
        <authorList>
            <consortium name="RefSeq"/>
        </authorList>
    </citation>
    <scope>IDENTIFICATION</scope>
    <source>
        <tissue evidence="14">Whole larvae</tissue>
    </source>
</reference>
<evidence type="ECO:0000256" key="12">
    <source>
        <dbReference type="SAM" id="Phobius"/>
    </source>
</evidence>
<dbReference type="Pfam" id="PF03062">
    <property type="entry name" value="MBOAT"/>
    <property type="match status" value="1"/>
</dbReference>
<dbReference type="GO" id="GO:0005783">
    <property type="term" value="C:endoplasmic reticulum"/>
    <property type="evidence" value="ECO:0007669"/>
    <property type="project" value="TreeGrafter"/>
</dbReference>
<protein>
    <recommendedName>
        <fullName evidence="10">Protein-serine O-palmitoleoyltransferase porcupine</fullName>
        <ecNumber evidence="9">2.3.1.250</ecNumber>
    </recommendedName>
</protein>
<dbReference type="AlphaFoldDB" id="A0A6J3C8K4"/>
<dbReference type="GO" id="GO:0061355">
    <property type="term" value="P:Wnt protein secretion"/>
    <property type="evidence" value="ECO:0007669"/>
    <property type="project" value="TreeGrafter"/>
</dbReference>
<evidence type="ECO:0000256" key="9">
    <source>
        <dbReference type="ARBA" id="ARBA00038867"/>
    </source>
</evidence>
<name>A0A6J3C8K4_GALME</name>
<organism evidence="13 14">
    <name type="scientific">Galleria mellonella</name>
    <name type="common">Greater wax moth</name>
    <dbReference type="NCBI Taxonomy" id="7137"/>
    <lineage>
        <taxon>Eukaryota</taxon>
        <taxon>Metazoa</taxon>
        <taxon>Ecdysozoa</taxon>
        <taxon>Arthropoda</taxon>
        <taxon>Hexapoda</taxon>
        <taxon>Insecta</taxon>
        <taxon>Pterygota</taxon>
        <taxon>Neoptera</taxon>
        <taxon>Endopterygota</taxon>
        <taxon>Lepidoptera</taxon>
        <taxon>Glossata</taxon>
        <taxon>Ditrysia</taxon>
        <taxon>Pyraloidea</taxon>
        <taxon>Pyralidae</taxon>
        <taxon>Galleriinae</taxon>
        <taxon>Galleria</taxon>
    </lineage>
</organism>
<dbReference type="FunCoup" id="A0A6J3C8K4">
    <property type="interactions" value="362"/>
</dbReference>
<keyword evidence="3" id="KW-0879">Wnt signaling pathway</keyword>
<dbReference type="GeneID" id="116413636"/>
<dbReference type="RefSeq" id="XP_031769798.2">
    <property type="nucleotide sequence ID" value="XM_031913938.2"/>
</dbReference>
<dbReference type="InterPro" id="IPR049941">
    <property type="entry name" value="LPLAT_7/PORCN-like"/>
</dbReference>
<dbReference type="GO" id="GO:0017147">
    <property type="term" value="F:Wnt-protein binding"/>
    <property type="evidence" value="ECO:0007669"/>
    <property type="project" value="TreeGrafter"/>
</dbReference>
<accession>A0A6J3C8K4</accession>
<sequence>MIGMYDTYEEAMDMEEDDQYTESTWTYIFMCGEPTIYEGLRFAKDLIIANILLRLIIQSVVLPHNVRHSLSLVIGSFLLYYSIGPAFIWTVGLATGAYILIILLSCIMKKFRGLITSLSVIAFLLACEVYVLNPKMWQQIRGVQMIAAMKIISVAIELDRDLYKCMLNPVEFGGYVLCPANCILGPWISFHTYNQYLEVKFLSKRWFKIIFINLFISMLFLVLSNCVVPWYIDEETTKWLVAYRDAQAFRMSHYFVSSLSVVSMISAGFGLTNDCHSELHVTKPIFIELPRSLVQVVIYWNMPMHQWLKNYVFKTCQVYGQFTAILVTYAVSSLLHGLNFQLSAVLLSIGTFSYVEYNFRSKVALALEVCCLANPCVKQCDHKYKKNSVLTIFINALFSLITVIHLAYLGVMFEASFSVQESGYSFYHTISKWENLNYFSHGFVAFMYIIYIMM</sequence>
<feature type="transmembrane region" description="Helical" evidence="12">
    <location>
        <begin position="392"/>
        <end position="415"/>
    </location>
</feature>